<accession>A0ABU9BLQ3</accession>
<keyword evidence="3" id="KW-1185">Reference proteome</keyword>
<evidence type="ECO:0000313" key="2">
    <source>
        <dbReference type="EMBL" id="MEK8030877.1"/>
    </source>
</evidence>
<protein>
    <submittedName>
        <fullName evidence="2">TerB family tellurite resistance protein</fullName>
    </submittedName>
</protein>
<dbReference type="EMBL" id="JBBUTG010000004">
    <property type="protein sequence ID" value="MEK8030877.1"/>
    <property type="molecule type" value="Genomic_DNA"/>
</dbReference>
<proteinExistence type="predicted"/>
<comment type="caution">
    <text evidence="2">The sequence shown here is derived from an EMBL/GenBank/DDBJ whole genome shotgun (WGS) entry which is preliminary data.</text>
</comment>
<dbReference type="InterPro" id="IPR007791">
    <property type="entry name" value="DjlA_N"/>
</dbReference>
<gene>
    <name evidence="2" type="ORF">AACH06_08640</name>
</gene>
<dbReference type="InterPro" id="IPR029024">
    <property type="entry name" value="TerB-like"/>
</dbReference>
<feature type="domain" description="Co-chaperone DjlA N-terminal" evidence="1">
    <location>
        <begin position="11"/>
        <end position="121"/>
    </location>
</feature>
<dbReference type="CDD" id="cd07177">
    <property type="entry name" value="terB_like"/>
    <property type="match status" value="1"/>
</dbReference>
<evidence type="ECO:0000259" key="1">
    <source>
        <dbReference type="Pfam" id="PF05099"/>
    </source>
</evidence>
<sequence length="141" mass="15284">MRHYPRNSPEAAARLLALCMVADGHVCKSEVEALRRLGIEAELGLPPDGLGPVLQTLCEDLLSEQTSGSLSACIDDSLLEALLRDVDDPALQRKVIDAMAATAAADGHLSDGEQQVLQAMQRDWRVDWRAVLAQEPLMARA</sequence>
<name>A0ABU9BLQ3_9BURK</name>
<dbReference type="Proteomes" id="UP001371218">
    <property type="component" value="Unassembled WGS sequence"/>
</dbReference>
<dbReference type="Gene3D" id="1.10.3680.10">
    <property type="entry name" value="TerB-like"/>
    <property type="match status" value="1"/>
</dbReference>
<dbReference type="RefSeq" id="WP_341425250.1">
    <property type="nucleotide sequence ID" value="NZ_JBBUTG010000004.1"/>
</dbReference>
<organism evidence="2 3">
    <name type="scientific">Ideonella lacteola</name>
    <dbReference type="NCBI Taxonomy" id="2984193"/>
    <lineage>
        <taxon>Bacteria</taxon>
        <taxon>Pseudomonadati</taxon>
        <taxon>Pseudomonadota</taxon>
        <taxon>Betaproteobacteria</taxon>
        <taxon>Burkholderiales</taxon>
        <taxon>Sphaerotilaceae</taxon>
        <taxon>Ideonella</taxon>
    </lineage>
</organism>
<dbReference type="Pfam" id="PF05099">
    <property type="entry name" value="TerB"/>
    <property type="match status" value="1"/>
</dbReference>
<evidence type="ECO:0000313" key="3">
    <source>
        <dbReference type="Proteomes" id="UP001371218"/>
    </source>
</evidence>
<reference evidence="2 3" key="1">
    <citation type="submission" date="2024-04" db="EMBL/GenBank/DDBJ databases">
        <title>Novel species of the genus Ideonella isolated from streams.</title>
        <authorList>
            <person name="Lu H."/>
        </authorList>
    </citation>
    <scope>NUCLEOTIDE SEQUENCE [LARGE SCALE GENOMIC DNA]</scope>
    <source>
        <strain evidence="2 3">DXS29W</strain>
    </source>
</reference>
<dbReference type="SUPFAM" id="SSF158682">
    <property type="entry name" value="TerB-like"/>
    <property type="match status" value="1"/>
</dbReference>